<sequence length="506" mass="54157">MAVIYHDYSRDRIGWFFGLSGRQLATIAAASLPVFWSIQQGQWRTALALLVLWVLVLVVTVTPIRGRSATGWLLATLAHTIGGLTGWTRFAARAATGRAGDLKVPDLPGILQGIQIHDGPPTGPAQERVAIIQDHAARTWAVTAAIVHPGIGLTETTDRARQGAGLAELLDLASRTELVDEILFTLRTVPEDGAERDLWTARHRHPHHSNPGPALARRVNDDLQAGLTRASVRTEAFITLVAPEARISRDARESGGGIDGRARVLHGLMAEVEAHLRGAMAMTAVHWLTSPELALACRTGFAPGDRAGVIEALAARDTDPGVNAEVPWALAGPSGADPVLRHYSHDAWNSVSATLKLPARGAAMGALAPVLTPTEPGERRSLLVAYPILRQSSADRRSATSEWAADLGDELRAKAKVKQRAKARAEADRTRGMDAKLARGHAMTRPYAVATVTVPKTCRVAEYGRRLDASIRRAGYAPLRLDLAHDVGFAASCVPLGVSLTRKGDA</sequence>
<keyword evidence="3" id="KW-1185">Reference proteome</keyword>
<reference evidence="2 3" key="1">
    <citation type="submission" date="2020-04" db="EMBL/GenBank/DDBJ databases">
        <title>Knoellia sp. isolate from air conditioner.</title>
        <authorList>
            <person name="Chea S."/>
            <person name="Kim D.-U."/>
        </authorList>
    </citation>
    <scope>NUCLEOTIDE SEQUENCE [LARGE SCALE GENOMIC DNA]</scope>
    <source>
        <strain evidence="2 3">DB2414S</strain>
    </source>
</reference>
<dbReference type="EMBL" id="JABEPQ010000004">
    <property type="protein sequence ID" value="NNM47769.1"/>
    <property type="molecule type" value="Genomic_DNA"/>
</dbReference>
<evidence type="ECO:0000313" key="2">
    <source>
        <dbReference type="EMBL" id="NNM47769.1"/>
    </source>
</evidence>
<organism evidence="2 3">
    <name type="scientific">Knoellia koreensis</name>
    <dbReference type="NCBI Taxonomy" id="2730921"/>
    <lineage>
        <taxon>Bacteria</taxon>
        <taxon>Bacillati</taxon>
        <taxon>Actinomycetota</taxon>
        <taxon>Actinomycetes</taxon>
        <taxon>Micrococcales</taxon>
        <taxon>Intrasporangiaceae</taxon>
        <taxon>Knoellia</taxon>
    </lineage>
</organism>
<dbReference type="Proteomes" id="UP000588586">
    <property type="component" value="Unassembled WGS sequence"/>
</dbReference>
<keyword evidence="1" id="KW-1133">Transmembrane helix</keyword>
<dbReference type="NCBIfam" id="NF042935">
    <property type="entry name" value="SCO6880_fam"/>
    <property type="match status" value="1"/>
</dbReference>
<evidence type="ECO:0000256" key="1">
    <source>
        <dbReference type="SAM" id="Phobius"/>
    </source>
</evidence>
<proteinExistence type="predicted"/>
<accession>A0A849HKX7</accession>
<dbReference type="InterPro" id="IPR049978">
    <property type="entry name" value="SCO6880-like"/>
</dbReference>
<protein>
    <submittedName>
        <fullName evidence="2">PrgI family protein</fullName>
    </submittedName>
</protein>
<dbReference type="AlphaFoldDB" id="A0A849HKX7"/>
<evidence type="ECO:0000313" key="3">
    <source>
        <dbReference type="Proteomes" id="UP000588586"/>
    </source>
</evidence>
<keyword evidence="1" id="KW-0812">Transmembrane</keyword>
<keyword evidence="1" id="KW-0472">Membrane</keyword>
<dbReference type="RefSeq" id="WP_171244873.1">
    <property type="nucleotide sequence ID" value="NZ_JABEPQ010000004.1"/>
</dbReference>
<feature type="transmembrane region" description="Helical" evidence="1">
    <location>
        <begin position="15"/>
        <end position="38"/>
    </location>
</feature>
<feature type="transmembrane region" description="Helical" evidence="1">
    <location>
        <begin position="70"/>
        <end position="88"/>
    </location>
</feature>
<name>A0A849HKX7_9MICO</name>
<gene>
    <name evidence="2" type="ORF">HJG52_17395</name>
</gene>
<comment type="caution">
    <text evidence="2">The sequence shown here is derived from an EMBL/GenBank/DDBJ whole genome shotgun (WGS) entry which is preliminary data.</text>
</comment>
<feature type="transmembrane region" description="Helical" evidence="1">
    <location>
        <begin position="45"/>
        <end position="64"/>
    </location>
</feature>